<dbReference type="InterPro" id="IPR015422">
    <property type="entry name" value="PyrdxlP-dep_Trfase_small"/>
</dbReference>
<evidence type="ECO:0000313" key="1">
    <source>
        <dbReference type="EMBL" id="CEG39855.1"/>
    </source>
</evidence>
<dbReference type="GO" id="GO:0008732">
    <property type="term" value="F:L-allo-threonine aldolase activity"/>
    <property type="evidence" value="ECO:0007669"/>
    <property type="project" value="TreeGrafter"/>
</dbReference>
<dbReference type="Proteomes" id="UP000054928">
    <property type="component" value="Unassembled WGS sequence"/>
</dbReference>
<organism evidence="1 2">
    <name type="scientific">Plasmopara halstedii</name>
    <name type="common">Downy mildew of sunflower</name>
    <dbReference type="NCBI Taxonomy" id="4781"/>
    <lineage>
        <taxon>Eukaryota</taxon>
        <taxon>Sar</taxon>
        <taxon>Stramenopiles</taxon>
        <taxon>Oomycota</taxon>
        <taxon>Peronosporomycetes</taxon>
        <taxon>Peronosporales</taxon>
        <taxon>Peronosporaceae</taxon>
        <taxon>Plasmopara</taxon>
    </lineage>
</organism>
<name>A0A0P1AFH4_PLAHL</name>
<dbReference type="SUPFAM" id="SSF53383">
    <property type="entry name" value="PLP-dependent transferases"/>
    <property type="match status" value="1"/>
</dbReference>
<dbReference type="AlphaFoldDB" id="A0A0P1AFH4"/>
<dbReference type="RefSeq" id="XP_024576224.1">
    <property type="nucleotide sequence ID" value="XM_024725448.1"/>
</dbReference>
<dbReference type="OrthoDB" id="10261951at2759"/>
<reference evidence="2" key="1">
    <citation type="submission" date="2014-09" db="EMBL/GenBank/DDBJ databases">
        <authorList>
            <person name="Sharma Rahul"/>
            <person name="Thines Marco"/>
        </authorList>
    </citation>
    <scope>NUCLEOTIDE SEQUENCE [LARGE SCALE GENOMIC DNA]</scope>
</reference>
<dbReference type="PANTHER" id="PTHR48097">
    <property type="entry name" value="L-THREONINE ALDOLASE-RELATED"/>
    <property type="match status" value="1"/>
</dbReference>
<keyword evidence="2" id="KW-1185">Reference proteome</keyword>
<accession>A0A0P1AFH4</accession>
<sequence length="89" mass="9681">MRQAGIIASAGLYALDNQFDRLVDDHNNAQILAHDAKLNATTLVQKLESEKGVLVGAYADGNRVRAVTNLHISSKDIEYTISSIRALLC</sequence>
<protein>
    <submittedName>
        <fullName evidence="1">L-allo-threonine aldolase</fullName>
    </submittedName>
</protein>
<dbReference type="EMBL" id="CCYD01000442">
    <property type="protein sequence ID" value="CEG39855.1"/>
    <property type="molecule type" value="Genomic_DNA"/>
</dbReference>
<dbReference type="Gene3D" id="3.90.1150.10">
    <property type="entry name" value="Aspartate Aminotransferase, domain 1"/>
    <property type="match status" value="1"/>
</dbReference>
<dbReference type="GO" id="GO:0006567">
    <property type="term" value="P:L-threonine catabolic process"/>
    <property type="evidence" value="ECO:0007669"/>
    <property type="project" value="TreeGrafter"/>
</dbReference>
<dbReference type="GO" id="GO:0005829">
    <property type="term" value="C:cytosol"/>
    <property type="evidence" value="ECO:0007669"/>
    <property type="project" value="TreeGrafter"/>
</dbReference>
<dbReference type="STRING" id="4781.A0A0P1AFH4"/>
<dbReference type="GO" id="GO:0006545">
    <property type="term" value="P:glycine biosynthetic process"/>
    <property type="evidence" value="ECO:0007669"/>
    <property type="project" value="TreeGrafter"/>
</dbReference>
<dbReference type="PANTHER" id="PTHR48097:SF9">
    <property type="entry name" value="L-THREONINE ALDOLASE"/>
    <property type="match status" value="1"/>
</dbReference>
<dbReference type="GeneID" id="36405141"/>
<dbReference type="InterPro" id="IPR015424">
    <property type="entry name" value="PyrdxlP-dep_Trfase"/>
</dbReference>
<evidence type="ECO:0000313" key="2">
    <source>
        <dbReference type="Proteomes" id="UP000054928"/>
    </source>
</evidence>
<proteinExistence type="predicted"/>